<accession>H3C5T9</accession>
<dbReference type="PANTHER" id="PTHR23268">
    <property type="entry name" value="T-CELL RECEPTOR BETA CHAIN"/>
    <property type="match status" value="1"/>
</dbReference>
<evidence type="ECO:0000313" key="4">
    <source>
        <dbReference type="Ensembl" id="ENSTNIP00000003609.1"/>
    </source>
</evidence>
<dbReference type="GeneTree" id="ENSGT00940000166007"/>
<dbReference type="InterPro" id="IPR013783">
    <property type="entry name" value="Ig-like_fold"/>
</dbReference>
<dbReference type="Pfam" id="PF07686">
    <property type="entry name" value="V-set"/>
    <property type="match status" value="1"/>
</dbReference>
<dbReference type="InterPro" id="IPR036179">
    <property type="entry name" value="Ig-like_dom_sf"/>
</dbReference>
<name>H3C5T9_TETNG</name>
<evidence type="ECO:0000256" key="1">
    <source>
        <dbReference type="ARBA" id="ARBA00022729"/>
    </source>
</evidence>
<dbReference type="AlphaFoldDB" id="H3C5T9"/>
<feature type="domain" description="Immunoglobulin V-set" evidence="3">
    <location>
        <begin position="8"/>
        <end position="91"/>
    </location>
</feature>
<dbReference type="GO" id="GO:0002376">
    <property type="term" value="P:immune system process"/>
    <property type="evidence" value="ECO:0007669"/>
    <property type="project" value="UniProtKB-KW"/>
</dbReference>
<keyword evidence="1" id="KW-0732">Signal</keyword>
<dbReference type="SUPFAM" id="SSF48726">
    <property type="entry name" value="Immunoglobulin"/>
    <property type="match status" value="1"/>
</dbReference>
<dbReference type="GO" id="GO:0007166">
    <property type="term" value="P:cell surface receptor signaling pathway"/>
    <property type="evidence" value="ECO:0007669"/>
    <property type="project" value="TreeGrafter"/>
</dbReference>
<proteinExistence type="predicted"/>
<sequence>CLHRIPNYNQILWYKKSNQELQLLGYMYFNNPNIENGINATIEGDANKDKTCTLILESLDLHSSAVYFCAANTVTNTQPAYFGPGTKLTVL</sequence>
<keyword evidence="2" id="KW-0391">Immunity</keyword>
<dbReference type="Proteomes" id="UP000007303">
    <property type="component" value="Unassembled WGS sequence"/>
</dbReference>
<dbReference type="Gene3D" id="2.60.40.10">
    <property type="entry name" value="Immunoglobulins"/>
    <property type="match status" value="1"/>
</dbReference>
<reference evidence="5" key="1">
    <citation type="journal article" date="2004" name="Nature">
        <title>Genome duplication in the teleost fish Tetraodon nigroviridis reveals the early vertebrate proto-karyotype.</title>
        <authorList>
            <person name="Jaillon O."/>
            <person name="Aury J.-M."/>
            <person name="Brunet F."/>
            <person name="Petit J.-L."/>
            <person name="Stange-Thomann N."/>
            <person name="Mauceli E."/>
            <person name="Bouneau L."/>
            <person name="Fischer C."/>
            <person name="Ozouf-Costaz C."/>
            <person name="Bernot A."/>
            <person name="Nicaud S."/>
            <person name="Jaffe D."/>
            <person name="Fisher S."/>
            <person name="Lutfalla G."/>
            <person name="Dossat C."/>
            <person name="Segurens B."/>
            <person name="Dasilva C."/>
            <person name="Salanoubat M."/>
            <person name="Levy M."/>
            <person name="Boudet N."/>
            <person name="Castellano S."/>
            <person name="Anthouard V."/>
            <person name="Jubin C."/>
            <person name="Castelli V."/>
            <person name="Katinka M."/>
            <person name="Vacherie B."/>
            <person name="Biemont C."/>
            <person name="Skalli Z."/>
            <person name="Cattolico L."/>
            <person name="Poulain J."/>
            <person name="De Berardinis V."/>
            <person name="Cruaud C."/>
            <person name="Duprat S."/>
            <person name="Brottier P."/>
            <person name="Coutanceau J.-P."/>
            <person name="Gouzy J."/>
            <person name="Parra G."/>
            <person name="Lardier G."/>
            <person name="Chapple C."/>
            <person name="McKernan K.J."/>
            <person name="McEwan P."/>
            <person name="Bosak S."/>
            <person name="Kellis M."/>
            <person name="Volff J.-N."/>
            <person name="Guigo R."/>
            <person name="Zody M.C."/>
            <person name="Mesirov J."/>
            <person name="Lindblad-Toh K."/>
            <person name="Birren B."/>
            <person name="Nusbaum C."/>
            <person name="Kahn D."/>
            <person name="Robinson-Rechavi M."/>
            <person name="Laudet V."/>
            <person name="Schachter V."/>
            <person name="Quetier F."/>
            <person name="Saurin W."/>
            <person name="Scarpelli C."/>
            <person name="Wincker P."/>
            <person name="Lander E.S."/>
            <person name="Weissenbach J."/>
            <person name="Roest Crollius H."/>
        </authorList>
    </citation>
    <scope>NUCLEOTIDE SEQUENCE [LARGE SCALE GENOMIC DNA]</scope>
</reference>
<dbReference type="Ensembl" id="ENSTNIT00000001261.1">
    <property type="protein sequence ID" value="ENSTNIP00000003609.1"/>
    <property type="gene ID" value="ENSTNIG00000001220.1"/>
</dbReference>
<dbReference type="InterPro" id="IPR013106">
    <property type="entry name" value="Ig_V-set"/>
</dbReference>
<reference evidence="4" key="3">
    <citation type="submission" date="2025-09" db="UniProtKB">
        <authorList>
            <consortium name="Ensembl"/>
        </authorList>
    </citation>
    <scope>IDENTIFICATION</scope>
</reference>
<dbReference type="InterPro" id="IPR050413">
    <property type="entry name" value="TCR_beta_variable"/>
</dbReference>
<reference evidence="4" key="2">
    <citation type="submission" date="2025-08" db="UniProtKB">
        <authorList>
            <consortium name="Ensembl"/>
        </authorList>
    </citation>
    <scope>IDENTIFICATION</scope>
</reference>
<evidence type="ECO:0000256" key="2">
    <source>
        <dbReference type="ARBA" id="ARBA00022859"/>
    </source>
</evidence>
<protein>
    <recommendedName>
        <fullName evidence="3">Immunoglobulin V-set domain-containing protein</fullName>
    </recommendedName>
</protein>
<keyword evidence="5" id="KW-1185">Reference proteome</keyword>
<evidence type="ECO:0000313" key="5">
    <source>
        <dbReference type="Proteomes" id="UP000007303"/>
    </source>
</evidence>
<evidence type="ECO:0000259" key="3">
    <source>
        <dbReference type="Pfam" id="PF07686"/>
    </source>
</evidence>
<dbReference type="GO" id="GO:0005886">
    <property type="term" value="C:plasma membrane"/>
    <property type="evidence" value="ECO:0007669"/>
    <property type="project" value="TreeGrafter"/>
</dbReference>
<organism evidence="4 5">
    <name type="scientific">Tetraodon nigroviridis</name>
    <name type="common">Spotted green pufferfish</name>
    <name type="synonym">Chelonodon nigroviridis</name>
    <dbReference type="NCBI Taxonomy" id="99883"/>
    <lineage>
        <taxon>Eukaryota</taxon>
        <taxon>Metazoa</taxon>
        <taxon>Chordata</taxon>
        <taxon>Craniata</taxon>
        <taxon>Vertebrata</taxon>
        <taxon>Euteleostomi</taxon>
        <taxon>Actinopterygii</taxon>
        <taxon>Neopterygii</taxon>
        <taxon>Teleostei</taxon>
        <taxon>Neoteleostei</taxon>
        <taxon>Acanthomorphata</taxon>
        <taxon>Eupercaria</taxon>
        <taxon>Tetraodontiformes</taxon>
        <taxon>Tetradontoidea</taxon>
        <taxon>Tetraodontidae</taxon>
        <taxon>Tetraodon</taxon>
    </lineage>
</organism>
<dbReference type="PANTHER" id="PTHR23268:SF102">
    <property type="entry name" value="IMMUNOGLOBULIN V-SET DOMAIN-CONTAINING PROTEIN"/>
    <property type="match status" value="1"/>
</dbReference>